<organism evidence="2 3">
    <name type="scientific">Dorea formicigenerans</name>
    <dbReference type="NCBI Taxonomy" id="39486"/>
    <lineage>
        <taxon>Bacteria</taxon>
        <taxon>Bacillati</taxon>
        <taxon>Bacillota</taxon>
        <taxon>Clostridia</taxon>
        <taxon>Lachnospirales</taxon>
        <taxon>Lachnospiraceae</taxon>
        <taxon>Dorea</taxon>
    </lineage>
</organism>
<accession>A0A415H918</accession>
<reference evidence="2 3" key="1">
    <citation type="submission" date="2018-08" db="EMBL/GenBank/DDBJ databases">
        <title>A genome reference for cultivated species of the human gut microbiota.</title>
        <authorList>
            <person name="Zou Y."/>
            <person name="Xue W."/>
            <person name="Luo G."/>
        </authorList>
    </citation>
    <scope>NUCLEOTIDE SEQUENCE [LARGE SCALE GENOMIC DNA]</scope>
    <source>
        <strain evidence="2 3">AF42-21</strain>
    </source>
</reference>
<dbReference type="InterPro" id="IPR031564">
    <property type="entry name" value="Flp1-like"/>
</dbReference>
<proteinExistence type="predicted"/>
<evidence type="ECO:0000313" key="2">
    <source>
        <dbReference type="EMBL" id="RHK64956.1"/>
    </source>
</evidence>
<evidence type="ECO:0000259" key="1">
    <source>
        <dbReference type="Pfam" id="PF16982"/>
    </source>
</evidence>
<gene>
    <name evidence="2" type="ORF">DW054_04490</name>
</gene>
<protein>
    <recommendedName>
        <fullName evidence="1">Putative Flagellin Flp1-like domain-containing protein</fullName>
    </recommendedName>
</protein>
<comment type="caution">
    <text evidence="2">The sequence shown here is derived from an EMBL/GenBank/DDBJ whole genome shotgun (WGS) entry which is preliminary data.</text>
</comment>
<dbReference type="Proteomes" id="UP000284152">
    <property type="component" value="Unassembled WGS sequence"/>
</dbReference>
<name>A0A415H918_9FIRM</name>
<sequence>MKKTGAKFMVVLISLVVIFKSQLTSLVETIFEKITSESSGI</sequence>
<dbReference type="AlphaFoldDB" id="A0A415H918"/>
<dbReference type="EMBL" id="QRNS01000005">
    <property type="protein sequence ID" value="RHK64956.1"/>
    <property type="molecule type" value="Genomic_DNA"/>
</dbReference>
<dbReference type="Pfam" id="PF16982">
    <property type="entry name" value="Flp1_like"/>
    <property type="match status" value="1"/>
</dbReference>
<evidence type="ECO:0000313" key="3">
    <source>
        <dbReference type="Proteomes" id="UP000284152"/>
    </source>
</evidence>
<feature type="domain" description="Putative Flagellin Flp1-like" evidence="1">
    <location>
        <begin position="9"/>
        <end position="39"/>
    </location>
</feature>